<reference evidence="5 6" key="1">
    <citation type="submission" date="2024-08" db="EMBL/GenBank/DDBJ databases">
        <authorList>
            <person name="Cucini C."/>
            <person name="Frati F."/>
        </authorList>
    </citation>
    <scope>NUCLEOTIDE SEQUENCE [LARGE SCALE GENOMIC DNA]</scope>
</reference>
<comment type="caution">
    <text evidence="5">The sequence shown here is derived from an EMBL/GenBank/DDBJ whole genome shotgun (WGS) entry which is preliminary data.</text>
</comment>
<evidence type="ECO:0000313" key="6">
    <source>
        <dbReference type="Proteomes" id="UP001642540"/>
    </source>
</evidence>
<feature type="domain" description="MADF" evidence="3">
    <location>
        <begin position="50"/>
        <end position="149"/>
    </location>
</feature>
<feature type="region of interest" description="Disordered" evidence="2">
    <location>
        <begin position="155"/>
        <end position="217"/>
    </location>
</feature>
<dbReference type="PROSITE" id="PS51031">
    <property type="entry name" value="BESS"/>
    <property type="match status" value="1"/>
</dbReference>
<keyword evidence="1" id="KW-0539">Nucleus</keyword>
<organism evidence="5 6">
    <name type="scientific">Orchesella dallaii</name>
    <dbReference type="NCBI Taxonomy" id="48710"/>
    <lineage>
        <taxon>Eukaryota</taxon>
        <taxon>Metazoa</taxon>
        <taxon>Ecdysozoa</taxon>
        <taxon>Arthropoda</taxon>
        <taxon>Hexapoda</taxon>
        <taxon>Collembola</taxon>
        <taxon>Entomobryomorpha</taxon>
        <taxon>Entomobryoidea</taxon>
        <taxon>Orchesellidae</taxon>
        <taxon>Orchesellinae</taxon>
        <taxon>Orchesella</taxon>
    </lineage>
</organism>
<dbReference type="InterPro" id="IPR039353">
    <property type="entry name" value="TF_Adf1"/>
</dbReference>
<dbReference type="PANTHER" id="PTHR12243">
    <property type="entry name" value="MADF DOMAIN TRANSCRIPTION FACTOR"/>
    <property type="match status" value="1"/>
</dbReference>
<evidence type="ECO:0000256" key="1">
    <source>
        <dbReference type="PROSITE-ProRule" id="PRU00371"/>
    </source>
</evidence>
<dbReference type="InterPro" id="IPR006578">
    <property type="entry name" value="MADF-dom"/>
</dbReference>
<feature type="domain" description="BESS" evidence="4">
    <location>
        <begin position="231"/>
        <end position="270"/>
    </location>
</feature>
<evidence type="ECO:0000256" key="2">
    <source>
        <dbReference type="SAM" id="MobiDB-lite"/>
    </source>
</evidence>
<dbReference type="SMART" id="SM00595">
    <property type="entry name" value="MADF"/>
    <property type="match status" value="1"/>
</dbReference>
<feature type="compositionally biased region" description="Polar residues" evidence="2">
    <location>
        <begin position="185"/>
        <end position="197"/>
    </location>
</feature>
<protein>
    <recommendedName>
        <fullName evidence="7">MADF domain-containing protein</fullName>
    </recommendedName>
</protein>
<proteinExistence type="predicted"/>
<evidence type="ECO:0000313" key="5">
    <source>
        <dbReference type="EMBL" id="CAL8140017.1"/>
    </source>
</evidence>
<dbReference type="Pfam" id="PF10545">
    <property type="entry name" value="MADF_DNA_bdg"/>
    <property type="match status" value="1"/>
</dbReference>
<sequence length="282" mass="32106">MSEENEAATSNGKESAERTENENNSWSSTDGLKPTEDQFSTVTERNAKFELIRRVGNRPLLYDSKHKHHHDRGLIRIAWRDVSKDLKLGSEQKDVAKWCQSTWKTMKDYYFKKKRDAAKKSGAGRLDGEKKGKTWEYYDSIHAILSKCAMENDATVSNFDDPPDEVQSIGESGTTLLEKDDTESANETLRTPQTPKHSSGERSRKRKRAGLDGKDATHQILQMLKDTGKDEDEAFHFGMNIAGRLRSLSPRSSRKAQMKIQALLYNIEFPPNANDSEEEMFI</sequence>
<keyword evidence="6" id="KW-1185">Reference proteome</keyword>
<dbReference type="PROSITE" id="PS51029">
    <property type="entry name" value="MADF"/>
    <property type="match status" value="1"/>
</dbReference>
<evidence type="ECO:0008006" key="7">
    <source>
        <dbReference type="Google" id="ProtNLM"/>
    </source>
</evidence>
<name>A0ABP1RZN1_9HEXA</name>
<evidence type="ECO:0000259" key="4">
    <source>
        <dbReference type="PROSITE" id="PS51031"/>
    </source>
</evidence>
<dbReference type="InterPro" id="IPR004210">
    <property type="entry name" value="BESS_motif"/>
</dbReference>
<dbReference type="EMBL" id="CAXLJM020000133">
    <property type="protein sequence ID" value="CAL8140017.1"/>
    <property type="molecule type" value="Genomic_DNA"/>
</dbReference>
<dbReference type="PANTHER" id="PTHR12243:SF67">
    <property type="entry name" value="COREPRESSOR OF PANGOLIN, ISOFORM A-RELATED"/>
    <property type="match status" value="1"/>
</dbReference>
<dbReference type="Proteomes" id="UP001642540">
    <property type="component" value="Unassembled WGS sequence"/>
</dbReference>
<evidence type="ECO:0000259" key="3">
    <source>
        <dbReference type="PROSITE" id="PS51029"/>
    </source>
</evidence>
<gene>
    <name evidence="5" type="ORF">ODALV1_LOCUS28104</name>
</gene>
<comment type="subcellular location">
    <subcellularLocation>
        <location evidence="1">Nucleus</location>
    </subcellularLocation>
</comment>
<accession>A0ABP1RZN1</accession>
<feature type="region of interest" description="Disordered" evidence="2">
    <location>
        <begin position="1"/>
        <end position="39"/>
    </location>
</feature>